<keyword evidence="12" id="KW-0460">Magnesium</keyword>
<dbReference type="PROSITE" id="PS00078">
    <property type="entry name" value="COX2"/>
    <property type="match status" value="1"/>
</dbReference>
<dbReference type="InterPro" id="IPR001505">
    <property type="entry name" value="Copper_CuA"/>
</dbReference>
<dbReference type="CTD" id="4513"/>
<keyword evidence="7" id="KW-0813">Transport</keyword>
<dbReference type="GeneID" id="68206895"/>
<dbReference type="GO" id="GO:0004129">
    <property type="term" value="F:cytochrome-c oxidase activity"/>
    <property type="evidence" value="ECO:0007669"/>
    <property type="project" value="UniProtKB-EC"/>
</dbReference>
<feature type="domain" description="Cytochrome oxidase subunit II transmembrane region profile" evidence="23">
    <location>
        <begin position="1"/>
        <end position="90"/>
    </location>
</feature>
<evidence type="ECO:0000256" key="18">
    <source>
        <dbReference type="ARBA" id="ARBA00023136"/>
    </source>
</evidence>
<evidence type="ECO:0000256" key="21">
    <source>
        <dbReference type="SAM" id="Phobius"/>
    </source>
</evidence>
<dbReference type="InterPro" id="IPR036257">
    <property type="entry name" value="Cyt_c_oxidase_su2_TM_sf"/>
</dbReference>
<accession>A0A8E5NLK0</accession>
<evidence type="ECO:0000259" key="22">
    <source>
        <dbReference type="PROSITE" id="PS50857"/>
    </source>
</evidence>
<dbReference type="InterPro" id="IPR011759">
    <property type="entry name" value="Cyt_c_oxidase_su2_TM_dom"/>
</dbReference>
<protein>
    <recommendedName>
        <fullName evidence="6">Cytochrome c oxidase subunit 2</fullName>
        <ecNumber evidence="5">7.1.1.9</ecNumber>
    </recommendedName>
    <alternativeName>
        <fullName evidence="19">Cytochrome c oxidase polypeptide II</fullName>
    </alternativeName>
</protein>
<evidence type="ECO:0000256" key="6">
    <source>
        <dbReference type="ARBA" id="ARBA00015946"/>
    </source>
</evidence>
<dbReference type="PROSITE" id="PS50999">
    <property type="entry name" value="COX2_TM"/>
    <property type="match status" value="1"/>
</dbReference>
<reference evidence="24" key="2">
    <citation type="submission" date="2022-12" db="EMBL/GenBank/DDBJ databases">
        <title>The complete mitochondrial genome of Bactrothrips quadrituberculatus(Thysanoptera: Phlaeothripidae).</title>
        <authorList>
            <person name="Dang L."/>
        </authorList>
    </citation>
    <scope>NUCLEOTIDE SEQUENCE</scope>
</reference>
<geneLocation type="mitochondrion" evidence="24"/>
<evidence type="ECO:0000256" key="7">
    <source>
        <dbReference type="ARBA" id="ARBA00022448"/>
    </source>
</evidence>
<dbReference type="SUPFAM" id="SSF49503">
    <property type="entry name" value="Cupredoxins"/>
    <property type="match status" value="1"/>
</dbReference>
<feature type="domain" description="Cytochrome oxidase subunit II copper A binding" evidence="22">
    <location>
        <begin position="91"/>
        <end position="209"/>
    </location>
</feature>
<dbReference type="RefSeq" id="YP_010181259.1">
    <property type="nucleotide sequence ID" value="NC_058251.1"/>
</dbReference>
<evidence type="ECO:0000256" key="15">
    <source>
        <dbReference type="ARBA" id="ARBA00022989"/>
    </source>
</evidence>
<evidence type="ECO:0000256" key="3">
    <source>
        <dbReference type="ARBA" id="ARBA00007866"/>
    </source>
</evidence>
<comment type="subcellular location">
    <subcellularLocation>
        <location evidence="2">Mitochondrion inner membrane</location>
        <topology evidence="2">Multi-pass membrane protein</topology>
    </subcellularLocation>
</comment>
<evidence type="ECO:0000256" key="19">
    <source>
        <dbReference type="ARBA" id="ARBA00031389"/>
    </source>
</evidence>
<evidence type="ECO:0000256" key="2">
    <source>
        <dbReference type="ARBA" id="ARBA00004448"/>
    </source>
</evidence>
<dbReference type="AlphaFoldDB" id="A0A8E5NLK0"/>
<dbReference type="SUPFAM" id="SSF81464">
    <property type="entry name" value="Cytochrome c oxidase subunit II-like, transmembrane region"/>
    <property type="match status" value="1"/>
</dbReference>
<sequence length="209" mass="24846">MLNFYRDIWFEPSNTMGEILEMYYNLIMMYLIFIFFFLFLFLLYYFSNLWTSKTVVSYMMEFFFFIIPIFLLGLFLYFSMKALYMSEKFHGNMFSLKLTGNQWYWTVEFKQQIFNSYIQDAEYNYSFRNIDTSNHIFIPINTPTMILVTSQDVIHSVGFPDGGLKVDAIPGRLNSLEILSFSVGLFNGFCTELCGPLHAYMPFQIEFVI</sequence>
<feature type="transmembrane region" description="Helical" evidence="21">
    <location>
        <begin position="58"/>
        <end position="78"/>
    </location>
</feature>
<comment type="subunit">
    <text evidence="4">Component of the cytochrome c oxidase (complex IV, CIV), a multisubunit enzyme composed of a catalytic core of 3 subunits and several supernumerary subunits. The complex exists as a monomer or a dimer and forms supercomplexes (SCs) in the inner mitochondrial membrane with ubiquinol-cytochrome c oxidoreductase (cytochrome b-c1 complex, complex III, CIII).</text>
</comment>
<keyword evidence="10" id="KW-0479">Metal-binding</keyword>
<dbReference type="PANTHER" id="PTHR22888">
    <property type="entry name" value="CYTOCHROME C OXIDASE, SUBUNIT II"/>
    <property type="match status" value="1"/>
</dbReference>
<evidence type="ECO:0000256" key="11">
    <source>
        <dbReference type="ARBA" id="ARBA00022792"/>
    </source>
</evidence>
<gene>
    <name evidence="24" type="primary">COX2</name>
</gene>
<evidence type="ECO:0000256" key="20">
    <source>
        <dbReference type="ARBA" id="ARBA00049512"/>
    </source>
</evidence>
<reference evidence="24" key="1">
    <citation type="submission" date="2020-11" db="EMBL/GenBank/DDBJ databases">
        <authorList>
            <person name="Plumb M."/>
            <person name="Garfin J."/>
            <person name="Lorentz A."/>
            <person name="Wang X."/>
        </authorList>
    </citation>
    <scope>NUCLEOTIDE SEQUENCE</scope>
</reference>
<dbReference type="EC" id="7.1.1.9" evidence="5"/>
<dbReference type="PRINTS" id="PR01166">
    <property type="entry name" value="CYCOXIDASEII"/>
</dbReference>
<evidence type="ECO:0000259" key="23">
    <source>
        <dbReference type="PROSITE" id="PS50999"/>
    </source>
</evidence>
<keyword evidence="8" id="KW-0679">Respiratory chain</keyword>
<dbReference type="EMBL" id="MW233591">
    <property type="protein sequence ID" value="QVD42816.1"/>
    <property type="molecule type" value="Genomic_DNA"/>
</dbReference>
<keyword evidence="9 21" id="KW-0812">Transmembrane</keyword>
<dbReference type="Pfam" id="PF00116">
    <property type="entry name" value="COX2"/>
    <property type="match status" value="1"/>
</dbReference>
<keyword evidence="18 21" id="KW-0472">Membrane</keyword>
<evidence type="ECO:0000256" key="17">
    <source>
        <dbReference type="ARBA" id="ARBA00023128"/>
    </source>
</evidence>
<evidence type="ECO:0000256" key="14">
    <source>
        <dbReference type="ARBA" id="ARBA00022982"/>
    </source>
</evidence>
<keyword evidence="11" id="KW-0999">Mitochondrion inner membrane</keyword>
<dbReference type="Gene3D" id="1.10.287.90">
    <property type="match status" value="1"/>
</dbReference>
<evidence type="ECO:0000256" key="5">
    <source>
        <dbReference type="ARBA" id="ARBA00012949"/>
    </source>
</evidence>
<evidence type="ECO:0000256" key="4">
    <source>
        <dbReference type="ARBA" id="ARBA00011164"/>
    </source>
</evidence>
<dbReference type="GO" id="GO:0042773">
    <property type="term" value="P:ATP synthesis coupled electron transport"/>
    <property type="evidence" value="ECO:0007669"/>
    <property type="project" value="TreeGrafter"/>
</dbReference>
<dbReference type="PROSITE" id="PS50857">
    <property type="entry name" value="COX2_CUA"/>
    <property type="match status" value="1"/>
</dbReference>
<dbReference type="InterPro" id="IPR008972">
    <property type="entry name" value="Cupredoxin"/>
</dbReference>
<evidence type="ECO:0000256" key="10">
    <source>
        <dbReference type="ARBA" id="ARBA00022723"/>
    </source>
</evidence>
<organism evidence="24">
    <name type="scientific">Bactrothrips quadrituberculatus</name>
    <dbReference type="NCBI Taxonomy" id="1246465"/>
    <lineage>
        <taxon>Eukaryota</taxon>
        <taxon>Metazoa</taxon>
        <taxon>Ecdysozoa</taxon>
        <taxon>Arthropoda</taxon>
        <taxon>Hexapoda</taxon>
        <taxon>Insecta</taxon>
        <taxon>Pterygota</taxon>
        <taxon>Neoptera</taxon>
        <taxon>Paraneoptera</taxon>
        <taxon>Thysanoptera</taxon>
        <taxon>Tubulifera</taxon>
        <taxon>Phlaeothripoidea</taxon>
        <taxon>Phlaeothripidae</taxon>
        <taxon>Idolothripinae</taxon>
        <taxon>Bactrothrips</taxon>
    </lineage>
</organism>
<dbReference type="PANTHER" id="PTHR22888:SF9">
    <property type="entry name" value="CYTOCHROME C OXIDASE SUBUNIT 2"/>
    <property type="match status" value="1"/>
</dbReference>
<evidence type="ECO:0000256" key="8">
    <source>
        <dbReference type="ARBA" id="ARBA00022660"/>
    </source>
</evidence>
<dbReference type="GO" id="GO:0005507">
    <property type="term" value="F:copper ion binding"/>
    <property type="evidence" value="ECO:0007669"/>
    <property type="project" value="InterPro"/>
</dbReference>
<keyword evidence="16" id="KW-0186">Copper</keyword>
<comment type="similarity">
    <text evidence="3">Belongs to the cytochrome c oxidase subunit 2 family.</text>
</comment>
<comment type="cofactor">
    <cofactor evidence="1">
        <name>Cu cation</name>
        <dbReference type="ChEBI" id="CHEBI:23378"/>
    </cofactor>
</comment>
<keyword evidence="13" id="KW-1278">Translocase</keyword>
<keyword evidence="17 24" id="KW-0496">Mitochondrion</keyword>
<evidence type="ECO:0000313" key="24">
    <source>
        <dbReference type="EMBL" id="QVD42816.1"/>
    </source>
</evidence>
<evidence type="ECO:0000256" key="16">
    <source>
        <dbReference type="ARBA" id="ARBA00023008"/>
    </source>
</evidence>
<keyword evidence="14" id="KW-0249">Electron transport</keyword>
<comment type="catalytic activity">
    <reaction evidence="20">
        <text>4 Fe(II)-[cytochrome c] + O2 + 8 H(+)(in) = 4 Fe(III)-[cytochrome c] + 2 H2O + 4 H(+)(out)</text>
        <dbReference type="Rhea" id="RHEA:11436"/>
        <dbReference type="Rhea" id="RHEA-COMP:10350"/>
        <dbReference type="Rhea" id="RHEA-COMP:14399"/>
        <dbReference type="ChEBI" id="CHEBI:15377"/>
        <dbReference type="ChEBI" id="CHEBI:15378"/>
        <dbReference type="ChEBI" id="CHEBI:15379"/>
        <dbReference type="ChEBI" id="CHEBI:29033"/>
        <dbReference type="ChEBI" id="CHEBI:29034"/>
        <dbReference type="EC" id="7.1.1.9"/>
    </reaction>
    <physiologicalReaction direction="left-to-right" evidence="20">
        <dbReference type="Rhea" id="RHEA:11437"/>
    </physiologicalReaction>
</comment>
<dbReference type="InterPro" id="IPR045187">
    <property type="entry name" value="CcO_II"/>
</dbReference>
<dbReference type="GO" id="GO:0005743">
    <property type="term" value="C:mitochondrial inner membrane"/>
    <property type="evidence" value="ECO:0007669"/>
    <property type="project" value="UniProtKB-SubCell"/>
</dbReference>
<evidence type="ECO:0000256" key="1">
    <source>
        <dbReference type="ARBA" id="ARBA00001935"/>
    </source>
</evidence>
<dbReference type="Gene3D" id="2.60.40.420">
    <property type="entry name" value="Cupredoxins - blue copper proteins"/>
    <property type="match status" value="1"/>
</dbReference>
<evidence type="ECO:0000256" key="12">
    <source>
        <dbReference type="ARBA" id="ARBA00022842"/>
    </source>
</evidence>
<keyword evidence="15 21" id="KW-1133">Transmembrane helix</keyword>
<name>A0A8E5NLK0_9NEOP</name>
<proteinExistence type="inferred from homology"/>
<evidence type="ECO:0000256" key="13">
    <source>
        <dbReference type="ARBA" id="ARBA00022967"/>
    </source>
</evidence>
<dbReference type="InterPro" id="IPR002429">
    <property type="entry name" value="CcO_II-like_C"/>
</dbReference>
<evidence type="ECO:0000256" key="9">
    <source>
        <dbReference type="ARBA" id="ARBA00022692"/>
    </source>
</evidence>
<feature type="transmembrane region" description="Helical" evidence="21">
    <location>
        <begin position="23"/>
        <end position="46"/>
    </location>
</feature>